<dbReference type="OrthoDB" id="7866534at2"/>
<gene>
    <name evidence="2" type="ORF">SAMN05421850_104153</name>
</gene>
<name>A0A1G8MFP3_9RHOB</name>
<protein>
    <submittedName>
        <fullName evidence="2">Uncharacterized protein</fullName>
    </submittedName>
</protein>
<sequence>MVDAATDFHKRMTRINKRHARLSHGYISIVGKDGLIITKPKRRTGGFPLRVISLMILVFFGFKVLLISQLGPQGYAERVQLLQTGTAVEQAGAYILKADPISSALADGIRKLSL</sequence>
<keyword evidence="3" id="KW-1185">Reference proteome</keyword>
<dbReference type="AlphaFoldDB" id="A0A1G8MFP3"/>
<proteinExistence type="predicted"/>
<organism evidence="2 3">
    <name type="scientific">Lutimaribacter saemankumensis</name>
    <dbReference type="NCBI Taxonomy" id="490829"/>
    <lineage>
        <taxon>Bacteria</taxon>
        <taxon>Pseudomonadati</taxon>
        <taxon>Pseudomonadota</taxon>
        <taxon>Alphaproteobacteria</taxon>
        <taxon>Rhodobacterales</taxon>
        <taxon>Roseobacteraceae</taxon>
        <taxon>Lutimaribacter</taxon>
    </lineage>
</organism>
<dbReference type="STRING" id="490829.SAMN05421850_104153"/>
<evidence type="ECO:0000313" key="2">
    <source>
        <dbReference type="EMBL" id="SDI66150.1"/>
    </source>
</evidence>
<accession>A0A1G8MFP3</accession>
<keyword evidence="1" id="KW-1133">Transmembrane helix</keyword>
<keyword evidence="1" id="KW-0472">Membrane</keyword>
<dbReference type="Proteomes" id="UP000199340">
    <property type="component" value="Unassembled WGS sequence"/>
</dbReference>
<dbReference type="EMBL" id="FNEB01000004">
    <property type="protein sequence ID" value="SDI66150.1"/>
    <property type="molecule type" value="Genomic_DNA"/>
</dbReference>
<reference evidence="2 3" key="1">
    <citation type="submission" date="2016-10" db="EMBL/GenBank/DDBJ databases">
        <authorList>
            <person name="de Groot N.N."/>
        </authorList>
    </citation>
    <scope>NUCLEOTIDE SEQUENCE [LARGE SCALE GENOMIC DNA]</scope>
    <source>
        <strain evidence="2 3">DSM 28010</strain>
    </source>
</reference>
<feature type="transmembrane region" description="Helical" evidence="1">
    <location>
        <begin position="47"/>
        <end position="67"/>
    </location>
</feature>
<evidence type="ECO:0000256" key="1">
    <source>
        <dbReference type="SAM" id="Phobius"/>
    </source>
</evidence>
<evidence type="ECO:0000313" key="3">
    <source>
        <dbReference type="Proteomes" id="UP000199340"/>
    </source>
</evidence>
<keyword evidence="1" id="KW-0812">Transmembrane</keyword>